<name>A0A3Q3F9I5_9LABR</name>
<dbReference type="InParanoid" id="A0A3Q3F9I5"/>
<dbReference type="PANTHER" id="PTHR21715">
    <property type="entry name" value="RH04127P"/>
    <property type="match status" value="1"/>
</dbReference>
<evidence type="ECO:0000256" key="13">
    <source>
        <dbReference type="ARBA" id="ARBA00023306"/>
    </source>
</evidence>
<feature type="region of interest" description="Disordered" evidence="17">
    <location>
        <begin position="215"/>
        <end position="554"/>
    </location>
</feature>
<evidence type="ECO:0000256" key="17">
    <source>
        <dbReference type="SAM" id="MobiDB-lite"/>
    </source>
</evidence>
<evidence type="ECO:0000256" key="6">
    <source>
        <dbReference type="ARBA" id="ARBA00022763"/>
    </source>
</evidence>
<comment type="subunit">
    <text evidence="15">Interacts (via N-terminus) with ATRIP. Interacts with ATM, ATR and MDC1. Interacts with XPA (via N-terminus) upon UV irradiation. Interacts with CEP83, CCDC92, TTBK2, DVL3, NPHP3 and weakly with NPHP4. Interacts with DZIP1.</text>
</comment>
<dbReference type="Gene3D" id="3.30.1470.10">
    <property type="entry name" value="Photosystem I PsaD, reaction center subunit II"/>
    <property type="match status" value="1"/>
</dbReference>
<feature type="compositionally biased region" description="Acidic residues" evidence="17">
    <location>
        <begin position="240"/>
        <end position="265"/>
    </location>
</feature>
<proteinExistence type="predicted"/>
<evidence type="ECO:0000256" key="15">
    <source>
        <dbReference type="ARBA" id="ARBA00061715"/>
    </source>
</evidence>
<dbReference type="InterPro" id="IPR036020">
    <property type="entry name" value="WW_dom_sf"/>
</dbReference>
<evidence type="ECO:0000256" key="8">
    <source>
        <dbReference type="ARBA" id="ARBA00022794"/>
    </source>
</evidence>
<protein>
    <recommendedName>
        <fullName evidence="16">Centrosomal protein of 164 kDa</fullName>
    </recommendedName>
</protein>
<evidence type="ECO:0000256" key="1">
    <source>
        <dbReference type="ARBA" id="ARBA00004114"/>
    </source>
</evidence>
<evidence type="ECO:0000256" key="10">
    <source>
        <dbReference type="ARBA" id="ARBA00023204"/>
    </source>
</evidence>
<dbReference type="PANTHER" id="PTHR21715:SF0">
    <property type="entry name" value="RH04127P"/>
    <property type="match status" value="1"/>
</dbReference>
<keyword evidence="11" id="KW-0206">Cytoskeleton</keyword>
<feature type="compositionally biased region" description="Basic and acidic residues" evidence="17">
    <location>
        <begin position="388"/>
        <end position="409"/>
    </location>
</feature>
<reference evidence="19" key="1">
    <citation type="submission" date="2025-08" db="UniProtKB">
        <authorList>
            <consortium name="Ensembl"/>
        </authorList>
    </citation>
    <scope>IDENTIFICATION</scope>
</reference>
<dbReference type="Pfam" id="PF00397">
    <property type="entry name" value="WW"/>
    <property type="match status" value="1"/>
</dbReference>
<dbReference type="FunFam" id="3.30.1470.10:FF:000001">
    <property type="entry name" value="Centrosomal protein of 164 kDa"/>
    <property type="match status" value="1"/>
</dbReference>
<evidence type="ECO:0000259" key="18">
    <source>
        <dbReference type="PROSITE" id="PS50020"/>
    </source>
</evidence>
<comment type="function">
    <text evidence="14">Plays a role in microtubule organization and/or maintenance for the formation of primary cilia (PC), a microtubule-based structure that protrudes from the surface of epithelial cells. Plays a critical role in G2/M checkpoint and nuclear divisions. A key player in the DNA damage-activated ATR/ATM signaling cascade since it is required for the proper phosphorylation of H2AX, RPA, CHEK2 and CHEK1. Plays a critical role in chromosome segregation, acting as a mediator required for the maintenance of genomic stability through modulation of MDC1, RPA and CHEK1.</text>
</comment>
<keyword evidence="10" id="KW-0234">DNA repair</keyword>
<dbReference type="GO" id="GO:0051301">
    <property type="term" value="P:cell division"/>
    <property type="evidence" value="ECO:0007669"/>
    <property type="project" value="UniProtKB-KW"/>
</dbReference>
<dbReference type="SMART" id="SM00456">
    <property type="entry name" value="WW"/>
    <property type="match status" value="1"/>
</dbReference>
<dbReference type="AlphaFoldDB" id="A0A3Q3F9I5"/>
<dbReference type="STRING" id="56723.ENSLBEP00000016264"/>
<dbReference type="InterPro" id="IPR053233">
    <property type="entry name" value="ABRA-related"/>
</dbReference>
<evidence type="ECO:0000313" key="19">
    <source>
        <dbReference type="Ensembl" id="ENSLBEP00000016264.1"/>
    </source>
</evidence>
<dbReference type="SUPFAM" id="SSF51045">
    <property type="entry name" value="WW domain"/>
    <property type="match status" value="1"/>
</dbReference>
<feature type="region of interest" description="Disordered" evidence="17">
    <location>
        <begin position="106"/>
        <end position="162"/>
    </location>
</feature>
<feature type="region of interest" description="Disordered" evidence="17">
    <location>
        <begin position="726"/>
        <end position="765"/>
    </location>
</feature>
<evidence type="ECO:0000256" key="14">
    <source>
        <dbReference type="ARBA" id="ARBA00056906"/>
    </source>
</evidence>
<evidence type="ECO:0000313" key="20">
    <source>
        <dbReference type="Proteomes" id="UP000261660"/>
    </source>
</evidence>
<feature type="compositionally biased region" description="Basic and acidic residues" evidence="17">
    <location>
        <begin position="513"/>
        <end position="524"/>
    </location>
</feature>
<feature type="compositionally biased region" description="Basic residues" evidence="17">
    <location>
        <begin position="116"/>
        <end position="137"/>
    </location>
</feature>
<evidence type="ECO:0000256" key="5">
    <source>
        <dbReference type="ARBA" id="ARBA00022618"/>
    </source>
</evidence>
<dbReference type="InterPro" id="IPR001202">
    <property type="entry name" value="WW_dom"/>
</dbReference>
<dbReference type="GO" id="GO:0030030">
    <property type="term" value="P:cell projection organization"/>
    <property type="evidence" value="ECO:0007669"/>
    <property type="project" value="UniProtKB-KW"/>
</dbReference>
<reference evidence="19" key="2">
    <citation type="submission" date="2025-09" db="UniProtKB">
        <authorList>
            <consortium name="Ensembl"/>
        </authorList>
    </citation>
    <scope>IDENTIFICATION</scope>
</reference>
<dbReference type="PROSITE" id="PS01159">
    <property type="entry name" value="WW_DOMAIN_1"/>
    <property type="match status" value="1"/>
</dbReference>
<dbReference type="PROSITE" id="PS50020">
    <property type="entry name" value="WW_DOMAIN_2"/>
    <property type="match status" value="1"/>
</dbReference>
<keyword evidence="13" id="KW-0131">Cell cycle</keyword>
<evidence type="ECO:0000256" key="4">
    <source>
        <dbReference type="ARBA" id="ARBA00022553"/>
    </source>
</evidence>
<dbReference type="Proteomes" id="UP000261660">
    <property type="component" value="Unplaced"/>
</dbReference>
<dbReference type="GeneTree" id="ENSGT00950000183078"/>
<evidence type="ECO:0000256" key="3">
    <source>
        <dbReference type="ARBA" id="ARBA00022490"/>
    </source>
</evidence>
<feature type="compositionally biased region" description="Acidic residues" evidence="17">
    <location>
        <begin position="277"/>
        <end position="286"/>
    </location>
</feature>
<feature type="compositionally biased region" description="Basic and acidic residues" evidence="17">
    <location>
        <begin position="370"/>
        <end position="381"/>
    </location>
</feature>
<dbReference type="GO" id="GO:0006281">
    <property type="term" value="P:DNA repair"/>
    <property type="evidence" value="ECO:0007669"/>
    <property type="project" value="UniProtKB-KW"/>
</dbReference>
<keyword evidence="20" id="KW-1185">Reference proteome</keyword>
<evidence type="ECO:0000256" key="2">
    <source>
        <dbReference type="ARBA" id="ARBA00004123"/>
    </source>
</evidence>
<evidence type="ECO:0000256" key="9">
    <source>
        <dbReference type="ARBA" id="ARBA00023054"/>
    </source>
</evidence>
<feature type="compositionally biased region" description="Acidic residues" evidence="17">
    <location>
        <begin position="293"/>
        <end position="302"/>
    </location>
</feature>
<feature type="compositionally biased region" description="Acidic residues" evidence="17">
    <location>
        <begin position="457"/>
        <end position="493"/>
    </location>
</feature>
<evidence type="ECO:0000256" key="7">
    <source>
        <dbReference type="ARBA" id="ARBA00022776"/>
    </source>
</evidence>
<organism evidence="19 20">
    <name type="scientific">Labrus bergylta</name>
    <name type="common">ballan wrasse</name>
    <dbReference type="NCBI Taxonomy" id="56723"/>
    <lineage>
        <taxon>Eukaryota</taxon>
        <taxon>Metazoa</taxon>
        <taxon>Chordata</taxon>
        <taxon>Craniata</taxon>
        <taxon>Vertebrata</taxon>
        <taxon>Euteleostomi</taxon>
        <taxon>Actinopterygii</taxon>
        <taxon>Neopterygii</taxon>
        <taxon>Teleostei</taxon>
        <taxon>Neoteleostei</taxon>
        <taxon>Acanthomorphata</taxon>
        <taxon>Eupercaria</taxon>
        <taxon>Labriformes</taxon>
        <taxon>Labridae</taxon>
        <taxon>Labrus</taxon>
    </lineage>
</organism>
<feature type="domain" description="WW" evidence="18">
    <location>
        <begin position="56"/>
        <end position="89"/>
    </location>
</feature>
<evidence type="ECO:0000256" key="11">
    <source>
        <dbReference type="ARBA" id="ARBA00023212"/>
    </source>
</evidence>
<dbReference type="Ensembl" id="ENSLBET00000017202.1">
    <property type="protein sequence ID" value="ENSLBEP00000016264.1"/>
    <property type="gene ID" value="ENSLBEG00000012580.1"/>
</dbReference>
<evidence type="ECO:0000256" key="16">
    <source>
        <dbReference type="ARBA" id="ARBA00067900"/>
    </source>
</evidence>
<keyword evidence="5" id="KW-0132">Cell division</keyword>
<feature type="compositionally biased region" description="Basic and acidic residues" evidence="17">
    <location>
        <begin position="419"/>
        <end position="440"/>
    </location>
</feature>
<accession>A0A3Q3F9I5</accession>
<comment type="subcellular location">
    <subcellularLocation>
        <location evidence="1">Cytoplasm</location>
        <location evidence="1">Cytoskeleton</location>
        <location evidence="1">Microtubule organizing center</location>
        <location evidence="1">Centrosome</location>
        <location evidence="1">Centriole</location>
    </subcellularLocation>
    <subcellularLocation>
        <location evidence="2">Nucleus</location>
    </subcellularLocation>
</comment>
<dbReference type="GO" id="GO:0005814">
    <property type="term" value="C:centriole"/>
    <property type="evidence" value="ECO:0007669"/>
    <property type="project" value="UniProtKB-SubCell"/>
</dbReference>
<keyword evidence="8" id="KW-0970">Cilium biogenesis/degradation</keyword>
<keyword evidence="3" id="KW-0963">Cytoplasm</keyword>
<evidence type="ECO:0000256" key="12">
    <source>
        <dbReference type="ARBA" id="ARBA00023242"/>
    </source>
</evidence>
<keyword evidence="12" id="KW-0539">Nucleus</keyword>
<dbReference type="GO" id="GO:0005634">
    <property type="term" value="C:nucleus"/>
    <property type="evidence" value="ECO:0007669"/>
    <property type="project" value="UniProtKB-SubCell"/>
</dbReference>
<feature type="compositionally biased region" description="Acidic residues" evidence="17">
    <location>
        <begin position="525"/>
        <end position="535"/>
    </location>
</feature>
<keyword evidence="4" id="KW-0597">Phosphoprotein</keyword>
<keyword evidence="7" id="KW-0498">Mitosis</keyword>
<sequence>TMTAAALIGDQLILEEDYDENYIASEQEIQEYAKEIGIDPETEPELLWLAREGIVAPMPQEWKPCQDVTGDIYYFNFSSGQSTWDHPCDEHYRRLVVQERERAQLSAAAGGSGVKKEKKEKKKKKEKKEKKEKKKKELLKTPGVSDESPPPPSKAQSQSFSKPPSLTCHPPFFYLPCVSARLPLCLCFGSDGLFYLFPSTKDSLRGRNLRLSSLAGSRNPVSEDGPGHVRPAPEQSAQQEEAEELSEAAEEVQDDVQSESGEDEGGGGAEEGRIEEKEEAQDEEADERNIKEEGDEMEEEQGGSEGFVESKKEAEEEKESDEVEEECHECDDVGKDEGDDEVSEKMQNSASQETGEREENNSEADVESCIENKQDVTKDGEKEEEEVQKEVKKSSSEKGSDEDVEKSGEDGGSEEEEGDNSKEGDENERRIDDEEGQKGSEEEEVEFGSTREQEKEKEEEETEKEKEEEETEKEKEEEETEKEIEEEETESGEALERCSLSQRKLTESEEEVNERSVHSERADTEGEGSEVGEELEAAKPAPVSESEEEVEVFEDGKGRVRPMLSDLRTLEQKRKTLAGMTKNVTDKCPALAEVRFGVASVCSHPRIHYPTPALVLPGVLRDEVQRDHERKLEQLREDHRREMNSIREKYLDEVRMFIHCFGELKEMYSGRWEMSLFIMRTGTISIQWSTSKPPHFLTRVCLQALPQLIQERDQLKDELKRTREEKNQARELLQRAREERSEAKEEKERLREERDKAREERRKAKEEKERLESKVALLQERCDHLSRRIGYCSLHEFPLAEGFDKGLSRILILFNATIQSLLVIQLQYLANIDISQVLLVGYVLLAVSLGAHPTVPDKVQELAESLQQISGQLNSVLGALGSLAQGQSIATSYTAFPPPLSHPHSTAAPTSNISTSAPVMPQMLSEPPWAWAPQGPAAATPLFSTPISSGLRASEDPINSRWSQIFPSMETDKSLSLASDTALFLVLSLTQPFRPLFTRFQPPSTKSGLLQLGLDDNNQIRVYHY</sequence>
<dbReference type="CDD" id="cd00201">
    <property type="entry name" value="WW"/>
    <property type="match status" value="1"/>
</dbReference>
<keyword evidence="9" id="KW-0175">Coiled coil</keyword>
<dbReference type="GO" id="GO:0097539">
    <property type="term" value="C:ciliary transition fiber"/>
    <property type="evidence" value="ECO:0007669"/>
    <property type="project" value="UniProtKB-ARBA"/>
</dbReference>
<feature type="compositionally biased region" description="Acidic residues" evidence="17">
    <location>
        <begin position="316"/>
        <end position="329"/>
    </location>
</feature>
<keyword evidence="6" id="KW-0227">DNA damage</keyword>